<dbReference type="PRINTS" id="PR00080">
    <property type="entry name" value="SDRFAMILY"/>
</dbReference>
<sequence>MTRLSYDIRDKVVLITGGTGGIGSATARELIGRGAKVALVDVDPQTPQIAAHMSSQSAFGSIADVCDRDGLDLAVAEVVDRFGRVDIAIANAGILSRAAALRTTPKSSIDSVLAINVTGVVNTIQAAMDQVIAHRGQFVLISSVFAFLNGMGTIPYAMSKAAVEQLGRGLRVELAAHGVSTTIAYFSLIETNMIRQGVDADPAVDDLLATLPRPLLKRLQPDHAATALADGLAHRSPRVVEPSRWKPLSALRGLLAPAMDSHLARDRRTLSALSKLDARPHIAR</sequence>
<dbReference type="CDD" id="cd05233">
    <property type="entry name" value="SDR_c"/>
    <property type="match status" value="1"/>
</dbReference>
<dbReference type="GO" id="GO:0050664">
    <property type="term" value="F:oxidoreductase activity, acting on NAD(P)H, oxygen as acceptor"/>
    <property type="evidence" value="ECO:0007669"/>
    <property type="project" value="TreeGrafter"/>
</dbReference>
<dbReference type="InterPro" id="IPR020904">
    <property type="entry name" value="Sc_DH/Rdtase_CS"/>
</dbReference>
<keyword evidence="2" id="KW-0560">Oxidoreductase</keyword>
<dbReference type="RefSeq" id="WP_112709039.1">
    <property type="nucleotide sequence ID" value="NZ_QMEU01000039.1"/>
</dbReference>
<proteinExistence type="inferred from homology"/>
<dbReference type="PRINTS" id="PR00081">
    <property type="entry name" value="GDHRDH"/>
</dbReference>
<feature type="domain" description="Ketoreductase" evidence="4">
    <location>
        <begin position="11"/>
        <end position="192"/>
    </location>
</feature>
<dbReference type="AlphaFoldDB" id="A0A329KHZ2"/>
<dbReference type="InterPro" id="IPR002347">
    <property type="entry name" value="SDR_fam"/>
</dbReference>
<evidence type="ECO:0000256" key="3">
    <source>
        <dbReference type="RuleBase" id="RU000363"/>
    </source>
</evidence>
<evidence type="ECO:0000259" key="4">
    <source>
        <dbReference type="SMART" id="SM00822"/>
    </source>
</evidence>
<comment type="caution">
    <text evidence="5">The sequence shown here is derived from an EMBL/GenBank/DDBJ whole genome shotgun (WGS) entry which is preliminary data.</text>
</comment>
<accession>A0A329KHZ2</accession>
<dbReference type="PROSITE" id="PS00061">
    <property type="entry name" value="ADH_SHORT"/>
    <property type="match status" value="1"/>
</dbReference>
<evidence type="ECO:0000256" key="2">
    <source>
        <dbReference type="ARBA" id="ARBA00023002"/>
    </source>
</evidence>
<dbReference type="SUPFAM" id="SSF51735">
    <property type="entry name" value="NAD(P)-binding Rossmann-fold domains"/>
    <property type="match status" value="1"/>
</dbReference>
<comment type="similarity">
    <text evidence="1 3">Belongs to the short-chain dehydrogenases/reductases (SDR) family.</text>
</comment>
<protein>
    <submittedName>
        <fullName evidence="5">Oxidoreductase</fullName>
    </submittedName>
</protein>
<dbReference type="InterPro" id="IPR057326">
    <property type="entry name" value="KR_dom"/>
</dbReference>
<dbReference type="SMART" id="SM00822">
    <property type="entry name" value="PKS_KR"/>
    <property type="match status" value="1"/>
</dbReference>
<dbReference type="EMBL" id="QMEU01000039">
    <property type="protein sequence ID" value="RAU94412.1"/>
    <property type="molecule type" value="Genomic_DNA"/>
</dbReference>
<dbReference type="Gene3D" id="3.40.50.720">
    <property type="entry name" value="NAD(P)-binding Rossmann-like Domain"/>
    <property type="match status" value="1"/>
</dbReference>
<evidence type="ECO:0000256" key="1">
    <source>
        <dbReference type="ARBA" id="ARBA00006484"/>
    </source>
</evidence>
<dbReference type="InterPro" id="IPR036291">
    <property type="entry name" value="NAD(P)-bd_dom_sf"/>
</dbReference>
<dbReference type="Pfam" id="PF00106">
    <property type="entry name" value="adh_short"/>
    <property type="match status" value="1"/>
</dbReference>
<evidence type="ECO:0000313" key="6">
    <source>
        <dbReference type="Proteomes" id="UP000250347"/>
    </source>
</evidence>
<reference evidence="5 6" key="1">
    <citation type="submission" date="2018-06" db="EMBL/GenBank/DDBJ databases">
        <title>NTM in soil in Japan.</title>
        <authorList>
            <person name="Ohya K."/>
        </authorList>
    </citation>
    <scope>NUCLEOTIDE SEQUENCE [LARGE SCALE GENOMIC DNA]</scope>
    <source>
        <strain evidence="5 6">GF76</strain>
    </source>
</reference>
<dbReference type="PANTHER" id="PTHR43008">
    <property type="entry name" value="BENZIL REDUCTASE"/>
    <property type="match status" value="1"/>
</dbReference>
<dbReference type="PANTHER" id="PTHR43008:SF4">
    <property type="entry name" value="CHAIN DEHYDROGENASE, PUTATIVE (AFU_ORTHOLOGUE AFUA_4G08710)-RELATED"/>
    <property type="match status" value="1"/>
</dbReference>
<name>A0A329KHZ2_9MYCO</name>
<organism evidence="5 6">
    <name type="scientific">Mycobacterium colombiense</name>
    <dbReference type="NCBI Taxonomy" id="339268"/>
    <lineage>
        <taxon>Bacteria</taxon>
        <taxon>Bacillati</taxon>
        <taxon>Actinomycetota</taxon>
        <taxon>Actinomycetes</taxon>
        <taxon>Mycobacteriales</taxon>
        <taxon>Mycobacteriaceae</taxon>
        <taxon>Mycobacterium</taxon>
        <taxon>Mycobacterium avium complex (MAC)</taxon>
    </lineage>
</organism>
<evidence type="ECO:0000313" key="5">
    <source>
        <dbReference type="EMBL" id="RAU94412.1"/>
    </source>
</evidence>
<dbReference type="Proteomes" id="UP000250347">
    <property type="component" value="Unassembled WGS sequence"/>
</dbReference>
<gene>
    <name evidence="5" type="ORF">DQP58_14490</name>
</gene>